<evidence type="ECO:0000256" key="2">
    <source>
        <dbReference type="ARBA" id="ARBA00006717"/>
    </source>
</evidence>
<keyword evidence="3 6" id="KW-0312">Gluconeogenesis</keyword>
<dbReference type="Gene3D" id="3.40.50.1240">
    <property type="entry name" value="Phosphoglycerate mutase-like"/>
    <property type="match status" value="1"/>
</dbReference>
<dbReference type="InterPro" id="IPR005952">
    <property type="entry name" value="Phosphogly_mut1"/>
</dbReference>
<feature type="binding site" evidence="6 8">
    <location>
        <position position="60"/>
    </location>
    <ligand>
        <name>substrate</name>
    </ligand>
</feature>
<dbReference type="GO" id="GO:0006096">
    <property type="term" value="P:glycolytic process"/>
    <property type="evidence" value="ECO:0007669"/>
    <property type="project" value="UniProtKB-UniRule"/>
</dbReference>
<dbReference type="InterPro" id="IPR001345">
    <property type="entry name" value="PG/BPGM_mutase_AS"/>
</dbReference>
<dbReference type="FunFam" id="3.40.50.1240:FF:000003">
    <property type="entry name" value="2,3-bisphosphoglycerate-dependent phosphoglycerate mutase"/>
    <property type="match status" value="1"/>
</dbReference>
<comment type="catalytic activity">
    <reaction evidence="1 6 10">
        <text>(2R)-2-phosphoglycerate = (2R)-3-phosphoglycerate</text>
        <dbReference type="Rhea" id="RHEA:15901"/>
        <dbReference type="ChEBI" id="CHEBI:58272"/>
        <dbReference type="ChEBI" id="CHEBI:58289"/>
        <dbReference type="EC" id="5.4.2.11"/>
    </reaction>
</comment>
<dbReference type="GO" id="GO:0006094">
    <property type="term" value="P:gluconeogenesis"/>
    <property type="evidence" value="ECO:0007669"/>
    <property type="project" value="UniProtKB-UniRule"/>
</dbReference>
<evidence type="ECO:0000313" key="12">
    <source>
        <dbReference type="Proteomes" id="UP000228900"/>
    </source>
</evidence>
<evidence type="ECO:0000256" key="9">
    <source>
        <dbReference type="PIRSR" id="PIRSR613078-3"/>
    </source>
</evidence>
<evidence type="ECO:0000256" key="3">
    <source>
        <dbReference type="ARBA" id="ARBA00022432"/>
    </source>
</evidence>
<evidence type="ECO:0000256" key="1">
    <source>
        <dbReference type="ARBA" id="ARBA00000380"/>
    </source>
</evidence>
<dbReference type="AlphaFoldDB" id="A0A2M6WQ76"/>
<feature type="binding site" evidence="6 8">
    <location>
        <begin position="8"/>
        <end position="15"/>
    </location>
    <ligand>
        <name>substrate</name>
    </ligand>
</feature>
<dbReference type="SUPFAM" id="SSF53254">
    <property type="entry name" value="Phosphoglycerate mutase-like"/>
    <property type="match status" value="1"/>
</dbReference>
<dbReference type="EC" id="5.4.2.11" evidence="6 10"/>
<keyword evidence="5 6" id="KW-0413">Isomerase</keyword>
<evidence type="ECO:0000256" key="4">
    <source>
        <dbReference type="ARBA" id="ARBA00023152"/>
    </source>
</evidence>
<accession>A0A2M6WQ76</accession>
<comment type="caution">
    <text evidence="11">The sequence shown here is derived from an EMBL/GenBank/DDBJ whole genome shotgun (WGS) entry which is preliminary data.</text>
</comment>
<dbReference type="SMART" id="SM00855">
    <property type="entry name" value="PGAM"/>
    <property type="match status" value="1"/>
</dbReference>
<dbReference type="InterPro" id="IPR013078">
    <property type="entry name" value="His_Pase_superF_clade-1"/>
</dbReference>
<feature type="binding site" evidence="6 8">
    <location>
        <position position="98"/>
    </location>
    <ligand>
        <name>substrate</name>
    </ligand>
</feature>
<dbReference type="InterPro" id="IPR029033">
    <property type="entry name" value="His_PPase_superfam"/>
</dbReference>
<feature type="site" description="Transition state stabilizer" evidence="6 9">
    <location>
        <position position="181"/>
    </location>
</feature>
<dbReference type="HAMAP" id="MF_01039">
    <property type="entry name" value="PGAM_GpmA"/>
    <property type="match status" value="1"/>
</dbReference>
<evidence type="ECO:0000256" key="6">
    <source>
        <dbReference type="HAMAP-Rule" id="MF_01039"/>
    </source>
</evidence>
<comment type="similarity">
    <text evidence="2 6">Belongs to the phosphoglycerate mutase family. BPG-dependent PGAM subfamily.</text>
</comment>
<dbReference type="CDD" id="cd07067">
    <property type="entry name" value="HP_PGM_like"/>
    <property type="match status" value="1"/>
</dbReference>
<dbReference type="NCBIfam" id="TIGR01258">
    <property type="entry name" value="pgm_1"/>
    <property type="match status" value="1"/>
</dbReference>
<protein>
    <recommendedName>
        <fullName evidence="6 10">2,3-bisphosphoglycerate-dependent phosphoglycerate mutase</fullName>
        <shortName evidence="6">BPG-dependent PGAM</shortName>
        <shortName evidence="6">PGAM</shortName>
        <shortName evidence="6">Phosphoglyceromutase</shortName>
        <shortName evidence="6">dPGM</shortName>
        <ecNumber evidence="6 10">5.4.2.11</ecNumber>
    </recommendedName>
</protein>
<evidence type="ECO:0000256" key="8">
    <source>
        <dbReference type="PIRSR" id="PIRSR613078-2"/>
    </source>
</evidence>
<keyword evidence="4 6" id="KW-0324">Glycolysis</keyword>
<evidence type="ECO:0000256" key="10">
    <source>
        <dbReference type="RuleBase" id="RU004512"/>
    </source>
</evidence>
<organism evidence="11 12">
    <name type="scientific">Candidatus Falkowbacteria bacterium CG10_big_fil_rev_8_21_14_0_10_39_9</name>
    <dbReference type="NCBI Taxonomy" id="1974566"/>
    <lineage>
        <taxon>Bacteria</taxon>
        <taxon>Candidatus Falkowiibacteriota</taxon>
    </lineage>
</organism>
<proteinExistence type="inferred from homology"/>
<dbReference type="NCBIfam" id="NF010713">
    <property type="entry name" value="PRK14115.1"/>
    <property type="match status" value="1"/>
</dbReference>
<name>A0A2M6WQ76_9BACT</name>
<feature type="binding site" evidence="6 8">
    <location>
        <begin position="114"/>
        <end position="115"/>
    </location>
    <ligand>
        <name>substrate</name>
    </ligand>
</feature>
<dbReference type="PROSITE" id="PS00175">
    <property type="entry name" value="PG_MUTASE"/>
    <property type="match status" value="1"/>
</dbReference>
<feature type="binding site" evidence="6 8">
    <location>
        <begin position="182"/>
        <end position="183"/>
    </location>
    <ligand>
        <name>substrate</name>
    </ligand>
</feature>
<gene>
    <name evidence="6" type="primary">gpmA</name>
    <name evidence="11" type="ORF">COT98_01690</name>
</gene>
<comment type="function">
    <text evidence="6 10">Catalyzes the interconversion of 2-phosphoglycerate and 3-phosphoglycerate.</text>
</comment>
<dbReference type="EMBL" id="PFAQ01000028">
    <property type="protein sequence ID" value="PIT94940.1"/>
    <property type="molecule type" value="Genomic_DNA"/>
</dbReference>
<feature type="active site" description="Tele-phosphohistidine intermediate" evidence="6 7">
    <location>
        <position position="9"/>
    </location>
</feature>
<dbReference type="UniPathway" id="UPA00109">
    <property type="reaction ID" value="UER00186"/>
</dbReference>
<dbReference type="PANTHER" id="PTHR11931">
    <property type="entry name" value="PHOSPHOGLYCERATE MUTASE"/>
    <property type="match status" value="1"/>
</dbReference>
<sequence>MYKIVLLRHGQSTWNKFNEFTGWSDVDLSPLGRKEAGVAAIAFKKAKYSFDEVFQSELKRAQQTTKIVLTGMKHKKIPIINDWHLNERHYGNLQGMNKAMIREKYGDKQFMLWRRGYSVRPPQIKKSNFTYKEIYSNSVYRDIKIPLSESLADVIKRVIPFWKKTIAPEIKAGKRILISAHGNSLRALVKYLDKISVKEIEELNLPTGVPLVYELDNDLKPLKHYYLGDQKKIQAAIDGVKNQGKK</sequence>
<dbReference type="Proteomes" id="UP000228900">
    <property type="component" value="Unassembled WGS sequence"/>
</dbReference>
<dbReference type="Pfam" id="PF00300">
    <property type="entry name" value="His_Phos_1"/>
    <property type="match status" value="1"/>
</dbReference>
<feature type="active site" description="Proton donor/acceptor" evidence="6 7">
    <location>
        <position position="87"/>
    </location>
</feature>
<evidence type="ECO:0000256" key="5">
    <source>
        <dbReference type="ARBA" id="ARBA00023235"/>
    </source>
</evidence>
<feature type="binding site" evidence="6 8">
    <location>
        <begin position="87"/>
        <end position="90"/>
    </location>
    <ligand>
        <name>substrate</name>
    </ligand>
</feature>
<feature type="binding site" evidence="6 8">
    <location>
        <begin position="21"/>
        <end position="22"/>
    </location>
    <ligand>
        <name>substrate</name>
    </ligand>
</feature>
<dbReference type="PIRSF" id="PIRSF000709">
    <property type="entry name" value="6PFK_2-Ptase"/>
    <property type="match status" value="1"/>
</dbReference>
<evidence type="ECO:0000313" key="11">
    <source>
        <dbReference type="EMBL" id="PIT94940.1"/>
    </source>
</evidence>
<dbReference type="GO" id="GO:0004619">
    <property type="term" value="F:phosphoglycerate mutase activity"/>
    <property type="evidence" value="ECO:0007669"/>
    <property type="project" value="UniProtKB-UniRule"/>
</dbReference>
<reference evidence="12" key="1">
    <citation type="submission" date="2017-09" db="EMBL/GenBank/DDBJ databases">
        <title>Depth-based differentiation of microbial function through sediment-hosted aquifers and enrichment of novel symbionts in the deep terrestrial subsurface.</title>
        <authorList>
            <person name="Probst A.J."/>
            <person name="Ladd B."/>
            <person name="Jarett J.K."/>
            <person name="Geller-Mcgrath D.E."/>
            <person name="Sieber C.M.K."/>
            <person name="Emerson J.B."/>
            <person name="Anantharaman K."/>
            <person name="Thomas B.C."/>
            <person name="Malmstrom R."/>
            <person name="Stieglmeier M."/>
            <person name="Klingl A."/>
            <person name="Woyke T."/>
            <person name="Ryan C.M."/>
            <person name="Banfield J.F."/>
        </authorList>
    </citation>
    <scope>NUCLEOTIDE SEQUENCE [LARGE SCALE GENOMIC DNA]</scope>
</reference>
<evidence type="ECO:0000256" key="7">
    <source>
        <dbReference type="PIRSR" id="PIRSR613078-1"/>
    </source>
</evidence>
<comment type="pathway">
    <text evidence="6 10">Carbohydrate degradation; glycolysis; pyruvate from D-glyceraldehyde 3-phosphate: step 3/5.</text>
</comment>